<dbReference type="InterPro" id="IPR000742">
    <property type="entry name" value="EGF"/>
</dbReference>
<dbReference type="PROSITE" id="PS01186">
    <property type="entry name" value="EGF_2"/>
    <property type="match status" value="2"/>
</dbReference>
<sequence length="73" mass="8149">QCVPEGNSRRCVCSAPYYGDDCREFHRPNPCDNVHCNYGYCREGMCECNTGYSGPRCDIPTDLCAGINCYHGT</sequence>
<feature type="disulfide bond" evidence="1">
    <location>
        <begin position="13"/>
        <end position="22"/>
    </location>
</feature>
<keyword evidence="1" id="KW-0245">EGF-like domain</keyword>
<organism evidence="3 4">
    <name type="scientific">Rotaria socialis</name>
    <dbReference type="NCBI Taxonomy" id="392032"/>
    <lineage>
        <taxon>Eukaryota</taxon>
        <taxon>Metazoa</taxon>
        <taxon>Spiralia</taxon>
        <taxon>Gnathifera</taxon>
        <taxon>Rotifera</taxon>
        <taxon>Eurotatoria</taxon>
        <taxon>Bdelloidea</taxon>
        <taxon>Philodinida</taxon>
        <taxon>Philodinidae</taxon>
        <taxon>Rotaria</taxon>
    </lineage>
</organism>
<dbReference type="AlphaFoldDB" id="A0A821QI90"/>
<dbReference type="PROSITE" id="PS00022">
    <property type="entry name" value="EGF_1"/>
    <property type="match status" value="1"/>
</dbReference>
<reference evidence="3" key="1">
    <citation type="submission" date="2021-02" db="EMBL/GenBank/DDBJ databases">
        <authorList>
            <person name="Nowell W R."/>
        </authorList>
    </citation>
    <scope>NUCLEOTIDE SEQUENCE</scope>
</reference>
<protein>
    <recommendedName>
        <fullName evidence="2">EGF-like domain-containing protein</fullName>
    </recommendedName>
</protein>
<comment type="caution">
    <text evidence="3">The sequence shown here is derived from an EMBL/GenBank/DDBJ whole genome shotgun (WGS) entry which is preliminary data.</text>
</comment>
<dbReference type="Gene3D" id="2.10.25.10">
    <property type="entry name" value="Laminin"/>
    <property type="match status" value="1"/>
</dbReference>
<evidence type="ECO:0000256" key="1">
    <source>
        <dbReference type="PROSITE-ProRule" id="PRU00076"/>
    </source>
</evidence>
<dbReference type="PROSITE" id="PS50026">
    <property type="entry name" value="EGF_3"/>
    <property type="match status" value="1"/>
</dbReference>
<proteinExistence type="predicted"/>
<feature type="non-terminal residue" evidence="3">
    <location>
        <position position="73"/>
    </location>
</feature>
<evidence type="ECO:0000259" key="2">
    <source>
        <dbReference type="PROSITE" id="PS50026"/>
    </source>
</evidence>
<dbReference type="Proteomes" id="UP000663873">
    <property type="component" value="Unassembled WGS sequence"/>
</dbReference>
<keyword evidence="4" id="KW-1185">Reference proteome</keyword>
<keyword evidence="1" id="KW-1015">Disulfide bond</keyword>
<feature type="non-terminal residue" evidence="3">
    <location>
        <position position="1"/>
    </location>
</feature>
<accession>A0A821QI90</accession>
<evidence type="ECO:0000313" key="4">
    <source>
        <dbReference type="Proteomes" id="UP000663873"/>
    </source>
</evidence>
<name>A0A821QI90_9BILA</name>
<evidence type="ECO:0000313" key="3">
    <source>
        <dbReference type="EMBL" id="CAF4826814.1"/>
    </source>
</evidence>
<comment type="caution">
    <text evidence="1">Lacks conserved residue(s) required for the propagation of feature annotation.</text>
</comment>
<gene>
    <name evidence="3" type="ORF">UJA718_LOCUS42412</name>
</gene>
<dbReference type="EMBL" id="CAJOBP010054409">
    <property type="protein sequence ID" value="CAF4826814.1"/>
    <property type="molecule type" value="Genomic_DNA"/>
</dbReference>
<feature type="domain" description="EGF-like" evidence="2">
    <location>
        <begin position="1"/>
        <end position="23"/>
    </location>
</feature>